<feature type="region of interest" description="Disordered" evidence="1">
    <location>
        <begin position="1"/>
        <end position="101"/>
    </location>
</feature>
<evidence type="ECO:0000313" key="2">
    <source>
        <dbReference type="EMBL" id="RPA74298.1"/>
    </source>
</evidence>
<gene>
    <name evidence="2" type="ORF">BJ508DRAFT_333195</name>
</gene>
<accession>A0A3N4HP79</accession>
<feature type="compositionally biased region" description="Polar residues" evidence="1">
    <location>
        <begin position="87"/>
        <end position="98"/>
    </location>
</feature>
<evidence type="ECO:0000313" key="3">
    <source>
        <dbReference type="Proteomes" id="UP000275078"/>
    </source>
</evidence>
<dbReference type="Proteomes" id="UP000275078">
    <property type="component" value="Unassembled WGS sequence"/>
</dbReference>
<reference evidence="2 3" key="1">
    <citation type="journal article" date="2018" name="Nat. Ecol. Evol.">
        <title>Pezizomycetes genomes reveal the molecular basis of ectomycorrhizal truffle lifestyle.</title>
        <authorList>
            <person name="Murat C."/>
            <person name="Payen T."/>
            <person name="Noel B."/>
            <person name="Kuo A."/>
            <person name="Morin E."/>
            <person name="Chen J."/>
            <person name="Kohler A."/>
            <person name="Krizsan K."/>
            <person name="Balestrini R."/>
            <person name="Da Silva C."/>
            <person name="Montanini B."/>
            <person name="Hainaut M."/>
            <person name="Levati E."/>
            <person name="Barry K.W."/>
            <person name="Belfiori B."/>
            <person name="Cichocki N."/>
            <person name="Clum A."/>
            <person name="Dockter R.B."/>
            <person name="Fauchery L."/>
            <person name="Guy J."/>
            <person name="Iotti M."/>
            <person name="Le Tacon F."/>
            <person name="Lindquist E.A."/>
            <person name="Lipzen A."/>
            <person name="Malagnac F."/>
            <person name="Mello A."/>
            <person name="Molinier V."/>
            <person name="Miyauchi S."/>
            <person name="Poulain J."/>
            <person name="Riccioni C."/>
            <person name="Rubini A."/>
            <person name="Sitrit Y."/>
            <person name="Splivallo R."/>
            <person name="Traeger S."/>
            <person name="Wang M."/>
            <person name="Zifcakova L."/>
            <person name="Wipf D."/>
            <person name="Zambonelli A."/>
            <person name="Paolocci F."/>
            <person name="Nowrousian M."/>
            <person name="Ottonello S."/>
            <person name="Baldrian P."/>
            <person name="Spatafora J.W."/>
            <person name="Henrissat B."/>
            <person name="Nagy L.G."/>
            <person name="Aury J.M."/>
            <person name="Wincker P."/>
            <person name="Grigoriev I.V."/>
            <person name="Bonfante P."/>
            <person name="Martin F.M."/>
        </authorList>
    </citation>
    <scope>NUCLEOTIDE SEQUENCE [LARGE SCALE GENOMIC DNA]</scope>
    <source>
        <strain evidence="2 3">RN42</strain>
    </source>
</reference>
<dbReference type="AlphaFoldDB" id="A0A3N4HP79"/>
<keyword evidence="3" id="KW-1185">Reference proteome</keyword>
<name>A0A3N4HP79_ASCIM</name>
<proteinExistence type="predicted"/>
<organism evidence="2 3">
    <name type="scientific">Ascobolus immersus RN42</name>
    <dbReference type="NCBI Taxonomy" id="1160509"/>
    <lineage>
        <taxon>Eukaryota</taxon>
        <taxon>Fungi</taxon>
        <taxon>Dikarya</taxon>
        <taxon>Ascomycota</taxon>
        <taxon>Pezizomycotina</taxon>
        <taxon>Pezizomycetes</taxon>
        <taxon>Pezizales</taxon>
        <taxon>Ascobolaceae</taxon>
        <taxon>Ascobolus</taxon>
    </lineage>
</organism>
<dbReference type="EMBL" id="ML119794">
    <property type="protein sequence ID" value="RPA74298.1"/>
    <property type="molecule type" value="Genomic_DNA"/>
</dbReference>
<evidence type="ECO:0000256" key="1">
    <source>
        <dbReference type="SAM" id="MobiDB-lite"/>
    </source>
</evidence>
<sequence length="220" mass="23529">MARTNKHRAASPSTSGKKASRKPKATTARSSTPPANGVRKSTRTRKPTTKVALPAPHTARPRARVAATKLPVTSKEDTSQPPPASIPTPQTKSAQTDVLTEPEFQRSGIKWRIGGTQIFSFYITPAVPSVLTEVPSNKAAISDFAVSAERDQPWPIGLIHLPVQDAPSGVPEAFYAKLQRERQSQLRVEAELAVERAGAYVLLAAAEAIAAAEALLAVRN</sequence>
<protein>
    <submittedName>
        <fullName evidence="2">Uncharacterized protein</fullName>
    </submittedName>
</protein>